<proteinExistence type="predicted"/>
<organism evidence="1 2">
    <name type="scientific">Eumeta variegata</name>
    <name type="common">Bagworm moth</name>
    <name type="synonym">Eumeta japonica</name>
    <dbReference type="NCBI Taxonomy" id="151549"/>
    <lineage>
        <taxon>Eukaryota</taxon>
        <taxon>Metazoa</taxon>
        <taxon>Ecdysozoa</taxon>
        <taxon>Arthropoda</taxon>
        <taxon>Hexapoda</taxon>
        <taxon>Insecta</taxon>
        <taxon>Pterygota</taxon>
        <taxon>Neoptera</taxon>
        <taxon>Endopterygota</taxon>
        <taxon>Lepidoptera</taxon>
        <taxon>Glossata</taxon>
        <taxon>Ditrysia</taxon>
        <taxon>Tineoidea</taxon>
        <taxon>Psychidae</taxon>
        <taxon>Oiketicinae</taxon>
        <taxon>Eumeta</taxon>
    </lineage>
</organism>
<name>A0A4C1WLF9_EUMVA</name>
<evidence type="ECO:0000313" key="2">
    <source>
        <dbReference type="Proteomes" id="UP000299102"/>
    </source>
</evidence>
<keyword evidence="2" id="KW-1185">Reference proteome</keyword>
<protein>
    <submittedName>
        <fullName evidence="1">Uncharacterized protein</fullName>
    </submittedName>
</protein>
<comment type="caution">
    <text evidence="1">The sequence shown here is derived from an EMBL/GenBank/DDBJ whole genome shotgun (WGS) entry which is preliminary data.</text>
</comment>
<reference evidence="1 2" key="1">
    <citation type="journal article" date="2019" name="Commun. Biol.">
        <title>The bagworm genome reveals a unique fibroin gene that provides high tensile strength.</title>
        <authorList>
            <person name="Kono N."/>
            <person name="Nakamura H."/>
            <person name="Ohtoshi R."/>
            <person name="Tomita M."/>
            <person name="Numata K."/>
            <person name="Arakawa K."/>
        </authorList>
    </citation>
    <scope>NUCLEOTIDE SEQUENCE [LARGE SCALE GENOMIC DNA]</scope>
</reference>
<dbReference type="Proteomes" id="UP000299102">
    <property type="component" value="Unassembled WGS sequence"/>
</dbReference>
<dbReference type="AlphaFoldDB" id="A0A4C1WLF9"/>
<dbReference type="EMBL" id="BGZK01000575">
    <property type="protein sequence ID" value="GBP51139.1"/>
    <property type="molecule type" value="Genomic_DNA"/>
</dbReference>
<evidence type="ECO:0000313" key="1">
    <source>
        <dbReference type="EMBL" id="GBP51139.1"/>
    </source>
</evidence>
<gene>
    <name evidence="1" type="ORF">EVAR_33890_1</name>
</gene>
<sequence>MCQVLPSYSSARFRDTLSLRSFLTRLEIENLLSARCGSGFVLELRYQRGDSVRSRWLIMLSEACDKCFNSVLVISISLDLIVVRIQITEGNATCICPNIFTVQRTKLCRSELPANDAMRRYNSPDPSFFPTFLLAICS</sequence>
<accession>A0A4C1WLF9</accession>